<feature type="domain" description="Glucose-methanol-choline oxidoreductase N-terminal" evidence="5">
    <location>
        <begin position="306"/>
        <end position="320"/>
    </location>
</feature>
<dbReference type="SUPFAM" id="SSF54373">
    <property type="entry name" value="FAD-linked reductases, C-terminal domain"/>
    <property type="match status" value="1"/>
</dbReference>
<keyword evidence="2" id="KW-0325">Glycoprotein</keyword>
<dbReference type="AlphaFoldDB" id="A0A6A6J3E1"/>
<protein>
    <submittedName>
        <fullName evidence="6">GMC oxidoreductase</fullName>
    </submittedName>
</protein>
<feature type="binding site" evidence="4">
    <location>
        <begin position="127"/>
        <end position="130"/>
    </location>
    <ligand>
        <name>FAD</name>
        <dbReference type="ChEBI" id="CHEBI:57692"/>
    </ligand>
</feature>
<dbReference type="InterPro" id="IPR007867">
    <property type="entry name" value="GMC_OxRtase_C"/>
</dbReference>
<dbReference type="Pfam" id="PF05199">
    <property type="entry name" value="GMC_oxred_C"/>
    <property type="match status" value="1"/>
</dbReference>
<accession>A0A6A6J3E1</accession>
<dbReference type="PANTHER" id="PTHR11552">
    <property type="entry name" value="GLUCOSE-METHANOL-CHOLINE GMC OXIDOREDUCTASE"/>
    <property type="match status" value="1"/>
</dbReference>
<dbReference type="Proteomes" id="UP000800094">
    <property type="component" value="Unassembled WGS sequence"/>
</dbReference>
<keyword evidence="7" id="KW-1185">Reference proteome</keyword>
<dbReference type="PIRSF" id="PIRSF000137">
    <property type="entry name" value="Alcohol_oxidase"/>
    <property type="match status" value="1"/>
</dbReference>
<dbReference type="GO" id="GO:0050660">
    <property type="term" value="F:flavin adenine dinucleotide binding"/>
    <property type="evidence" value="ECO:0007669"/>
    <property type="project" value="InterPro"/>
</dbReference>
<name>A0A6A6J3E1_9PLEO</name>
<evidence type="ECO:0000256" key="4">
    <source>
        <dbReference type="PIRSR" id="PIRSR000137-2"/>
    </source>
</evidence>
<evidence type="ECO:0000256" key="2">
    <source>
        <dbReference type="ARBA" id="ARBA00023180"/>
    </source>
</evidence>
<dbReference type="Gene3D" id="3.30.560.10">
    <property type="entry name" value="Glucose Oxidase, domain 3"/>
    <property type="match status" value="1"/>
</dbReference>
<evidence type="ECO:0000313" key="7">
    <source>
        <dbReference type="Proteomes" id="UP000800094"/>
    </source>
</evidence>
<evidence type="ECO:0000256" key="3">
    <source>
        <dbReference type="PIRSR" id="PIRSR000137-1"/>
    </source>
</evidence>
<dbReference type="InterPro" id="IPR036188">
    <property type="entry name" value="FAD/NAD-bd_sf"/>
</dbReference>
<keyword evidence="4" id="KW-0285">Flavoprotein</keyword>
<organism evidence="6 7">
    <name type="scientific">Trematosphaeria pertusa</name>
    <dbReference type="NCBI Taxonomy" id="390896"/>
    <lineage>
        <taxon>Eukaryota</taxon>
        <taxon>Fungi</taxon>
        <taxon>Dikarya</taxon>
        <taxon>Ascomycota</taxon>
        <taxon>Pezizomycotina</taxon>
        <taxon>Dothideomycetes</taxon>
        <taxon>Pleosporomycetidae</taxon>
        <taxon>Pleosporales</taxon>
        <taxon>Massarineae</taxon>
        <taxon>Trematosphaeriaceae</taxon>
        <taxon>Trematosphaeria</taxon>
    </lineage>
</organism>
<dbReference type="Gene3D" id="3.50.50.60">
    <property type="entry name" value="FAD/NAD(P)-binding domain"/>
    <property type="match status" value="1"/>
</dbReference>
<dbReference type="SUPFAM" id="SSF51905">
    <property type="entry name" value="FAD/NAD(P)-binding domain"/>
    <property type="match status" value="1"/>
</dbReference>
<dbReference type="OrthoDB" id="269227at2759"/>
<comment type="similarity">
    <text evidence="1">Belongs to the GMC oxidoreductase family.</text>
</comment>
<dbReference type="GO" id="GO:0044550">
    <property type="term" value="P:secondary metabolite biosynthetic process"/>
    <property type="evidence" value="ECO:0007669"/>
    <property type="project" value="TreeGrafter"/>
</dbReference>
<dbReference type="EMBL" id="ML987189">
    <property type="protein sequence ID" value="KAF2256732.1"/>
    <property type="molecule type" value="Genomic_DNA"/>
</dbReference>
<dbReference type="PROSITE" id="PS00624">
    <property type="entry name" value="GMC_OXRED_2"/>
    <property type="match status" value="1"/>
</dbReference>
<dbReference type="RefSeq" id="XP_033691736.1">
    <property type="nucleotide sequence ID" value="XM_033831369.1"/>
</dbReference>
<feature type="active site" description="Proton donor" evidence="3">
    <location>
        <position position="532"/>
    </location>
</feature>
<dbReference type="GeneID" id="54584699"/>
<dbReference type="GO" id="GO:0016614">
    <property type="term" value="F:oxidoreductase activity, acting on CH-OH group of donors"/>
    <property type="evidence" value="ECO:0007669"/>
    <property type="project" value="InterPro"/>
</dbReference>
<evidence type="ECO:0000313" key="6">
    <source>
        <dbReference type="EMBL" id="KAF2256732.1"/>
    </source>
</evidence>
<feature type="active site" description="Proton acceptor" evidence="3">
    <location>
        <position position="576"/>
    </location>
</feature>
<comment type="cofactor">
    <cofactor evidence="4">
        <name>FAD</name>
        <dbReference type="ChEBI" id="CHEBI:57692"/>
    </cofactor>
</comment>
<dbReference type="Pfam" id="PF00732">
    <property type="entry name" value="GMC_oxred_N"/>
    <property type="match status" value="1"/>
</dbReference>
<proteinExistence type="inferred from homology"/>
<evidence type="ECO:0000259" key="5">
    <source>
        <dbReference type="PROSITE" id="PS00624"/>
    </source>
</evidence>
<gene>
    <name evidence="6" type="ORF">BU26DRAFT_536772</name>
</gene>
<dbReference type="PANTHER" id="PTHR11552:SF138">
    <property type="entry name" value="DEHYDROGENASE PKFF-RELATED"/>
    <property type="match status" value="1"/>
</dbReference>
<dbReference type="InterPro" id="IPR000172">
    <property type="entry name" value="GMC_OxRdtase_N"/>
</dbReference>
<evidence type="ECO:0000256" key="1">
    <source>
        <dbReference type="ARBA" id="ARBA00010790"/>
    </source>
</evidence>
<keyword evidence="4" id="KW-0274">FAD</keyword>
<sequence length="596" mass="64358">MQVKMRIREHSITGQPLLGSSFGIPGLNATYDYLIVGGGTAGLVLANRLSASGAHTVAVIEAGSFYELSNGNQSQIPRWVWNGAGLGFDDVNPLVDWMFRTEPEEGIGGQRIHYPRGRTLGGSSARNHMVYHRATKGTYKKWAEDVGDTAYEWENFKAYFDKSTTFHKADMTKRPANATPAYDPAGDRATSGPVSISYTNWVLPWTTWLLKAVDALGMKPLPGWIDGELIGSSWNLRTVDAKTQVRDSSETAYLRPAMERANLFIYPSTMAMKIVFNGTEAVGVLCNTLGKDFRLTANKEVILSAGAFQSPQLLMVSGIGPKETLEKFGIQILVDAPGVGQGMEDHPSVGVTRKLKLPSSTVLNSPAKNAAAVRDYLRDGTGPLASTGGEVISWEKVPRRLVSNKTAAALDAVPQDWPDLEFLAHSSYPGVKPPDNDDYGGISVVLVNTFSRGTISISSPSMLDPPVIHVAFLTDPLDQDLAIAGIKRAREIIAHPFLATVIVGSEVAPGNGTVTDEQILKYIQSSARTISHVSCTCKMGKKDDKTAVVDSAGIVFGVQRLRVVDVSAMPFLPPGHPMSTIYALAERISEIILDEA</sequence>
<reference evidence="6" key="1">
    <citation type="journal article" date="2020" name="Stud. Mycol.">
        <title>101 Dothideomycetes genomes: a test case for predicting lifestyles and emergence of pathogens.</title>
        <authorList>
            <person name="Haridas S."/>
            <person name="Albert R."/>
            <person name="Binder M."/>
            <person name="Bloem J."/>
            <person name="Labutti K."/>
            <person name="Salamov A."/>
            <person name="Andreopoulos B."/>
            <person name="Baker S."/>
            <person name="Barry K."/>
            <person name="Bills G."/>
            <person name="Bluhm B."/>
            <person name="Cannon C."/>
            <person name="Castanera R."/>
            <person name="Culley D."/>
            <person name="Daum C."/>
            <person name="Ezra D."/>
            <person name="Gonzalez J."/>
            <person name="Henrissat B."/>
            <person name="Kuo A."/>
            <person name="Liang C."/>
            <person name="Lipzen A."/>
            <person name="Lutzoni F."/>
            <person name="Magnuson J."/>
            <person name="Mondo S."/>
            <person name="Nolan M."/>
            <person name="Ohm R."/>
            <person name="Pangilinan J."/>
            <person name="Park H.-J."/>
            <person name="Ramirez L."/>
            <person name="Alfaro M."/>
            <person name="Sun H."/>
            <person name="Tritt A."/>
            <person name="Yoshinaga Y."/>
            <person name="Zwiers L.-H."/>
            <person name="Turgeon B."/>
            <person name="Goodwin S."/>
            <person name="Spatafora J."/>
            <person name="Crous P."/>
            <person name="Grigoriev I."/>
        </authorList>
    </citation>
    <scope>NUCLEOTIDE SEQUENCE</scope>
    <source>
        <strain evidence="6">CBS 122368</strain>
    </source>
</reference>
<dbReference type="InterPro" id="IPR012132">
    <property type="entry name" value="GMC_OxRdtase"/>
</dbReference>